<evidence type="ECO:0008006" key="4">
    <source>
        <dbReference type="Google" id="ProtNLM"/>
    </source>
</evidence>
<evidence type="ECO:0000256" key="1">
    <source>
        <dbReference type="SAM" id="SignalP"/>
    </source>
</evidence>
<comment type="caution">
    <text evidence="2">The sequence shown here is derived from an EMBL/GenBank/DDBJ whole genome shotgun (WGS) entry which is preliminary data.</text>
</comment>
<gene>
    <name evidence="2" type="ORF">CDL10_09035</name>
</gene>
<dbReference type="PROSITE" id="PS51257">
    <property type="entry name" value="PROKAR_LIPOPROTEIN"/>
    <property type="match status" value="1"/>
</dbReference>
<dbReference type="RefSeq" id="WP_100678224.1">
    <property type="nucleotide sequence ID" value="NZ_NIPO01000001.1"/>
</dbReference>
<protein>
    <recommendedName>
        <fullName evidence="4">Lipoprotein</fullName>
    </recommendedName>
</protein>
<dbReference type="Proteomes" id="UP000231960">
    <property type="component" value="Unassembled WGS sequence"/>
</dbReference>
<evidence type="ECO:0000313" key="2">
    <source>
        <dbReference type="EMBL" id="PJR04666.1"/>
    </source>
</evidence>
<keyword evidence="3" id="KW-1185">Reference proteome</keyword>
<name>A0A2M9R726_9FLAO</name>
<feature type="signal peptide" evidence="1">
    <location>
        <begin position="1"/>
        <end position="23"/>
    </location>
</feature>
<dbReference type="AlphaFoldDB" id="A0A2M9R726"/>
<reference evidence="2 3" key="1">
    <citation type="submission" date="2017-06" db="EMBL/GenBank/DDBJ databases">
        <title>Description of Avrilella dinanensis gen. nov. sp. nov.</title>
        <authorList>
            <person name="Leyer C."/>
            <person name="Sassi M."/>
            <person name="Minet J."/>
            <person name="Kayal S."/>
            <person name="Cattoir V."/>
        </authorList>
    </citation>
    <scope>NUCLEOTIDE SEQUENCE [LARGE SCALE GENOMIC DNA]</scope>
    <source>
        <strain evidence="2 3">UR159</strain>
    </source>
</reference>
<dbReference type="EMBL" id="NIPO01000001">
    <property type="protein sequence ID" value="PJR04666.1"/>
    <property type="molecule type" value="Genomic_DNA"/>
</dbReference>
<proteinExistence type="predicted"/>
<dbReference type="OrthoDB" id="5510929at2"/>
<feature type="chain" id="PRO_5014832121" description="Lipoprotein" evidence="1">
    <location>
        <begin position="24"/>
        <end position="219"/>
    </location>
</feature>
<organism evidence="2 3">
    <name type="scientific">Avrilella dinanensis</name>
    <dbReference type="NCBI Taxonomy" id="2008672"/>
    <lineage>
        <taxon>Bacteria</taxon>
        <taxon>Pseudomonadati</taxon>
        <taxon>Bacteroidota</taxon>
        <taxon>Flavobacteriia</taxon>
        <taxon>Flavobacteriales</taxon>
        <taxon>Flavobacteriaceae</taxon>
        <taxon>Avrilella</taxon>
    </lineage>
</organism>
<accession>A0A2M9R726</accession>
<keyword evidence="1" id="KW-0732">Signal</keyword>
<evidence type="ECO:0000313" key="3">
    <source>
        <dbReference type="Proteomes" id="UP000231960"/>
    </source>
</evidence>
<sequence length="219" mass="24545">MKNFKKIALSILGVAFIATGFVACSSDDSGNKIESVNETEQNSIKSTSSVDYARYAKDFYKKDFTEGRTIDIDSGEGDLIQIKELVVDGEARGYVVSDLNNGDFLYFADVDRNNDILTIFDSKESKTSSFNNLRTSNDYLVTDKFDFIKYSNDYVTVASKKDCGFWKKVWGNCTKKVERPVYGADGEVTGCITYWTKTKYFLGMVADVDYDISGIHPCS</sequence>